<dbReference type="EMBL" id="JBBPEH010000010">
    <property type="protein sequence ID" value="KAK7533077.1"/>
    <property type="molecule type" value="Genomic_DNA"/>
</dbReference>
<accession>A0ABR1LCW0</accession>
<evidence type="ECO:0000313" key="3">
    <source>
        <dbReference type="Proteomes" id="UP001360953"/>
    </source>
</evidence>
<evidence type="ECO:0000256" key="1">
    <source>
        <dbReference type="SAM" id="MobiDB-lite"/>
    </source>
</evidence>
<evidence type="ECO:0000313" key="2">
    <source>
        <dbReference type="EMBL" id="KAK7533077.1"/>
    </source>
</evidence>
<feature type="region of interest" description="Disordered" evidence="1">
    <location>
        <begin position="40"/>
        <end position="60"/>
    </location>
</feature>
<gene>
    <name evidence="2" type="ORF">J3D65DRAFT_69039</name>
</gene>
<sequence length="240" mass="28866">MEESQKIILSESSDWDAWLCAVKIRALQLGTWDLIDPAKESKPREIARPSPPECLQGDENSETHQKHLVKWQIYQIQMEQYQLQQRDLGSISDFILQRVSPYWLSRLMLLAKSHHPLEILRILHERMTPTHYERIHLSQSEPIKVDKMPKGPKESTVYEWLDAWDMIEARSRWSRDEIWRDFLAARLEMLDEKWYKENKSAVDKDWNTRELIDNYRRHWRDSRALDLCKYGYVRTTPEES</sequence>
<organism evidence="2 3">
    <name type="scientific">Phyllosticta citribraziliensis</name>
    <dbReference type="NCBI Taxonomy" id="989973"/>
    <lineage>
        <taxon>Eukaryota</taxon>
        <taxon>Fungi</taxon>
        <taxon>Dikarya</taxon>
        <taxon>Ascomycota</taxon>
        <taxon>Pezizomycotina</taxon>
        <taxon>Dothideomycetes</taxon>
        <taxon>Dothideomycetes incertae sedis</taxon>
        <taxon>Botryosphaeriales</taxon>
        <taxon>Phyllostictaceae</taxon>
        <taxon>Phyllosticta</taxon>
    </lineage>
</organism>
<proteinExistence type="predicted"/>
<name>A0ABR1LCW0_9PEZI</name>
<dbReference type="Proteomes" id="UP001360953">
    <property type="component" value="Unassembled WGS sequence"/>
</dbReference>
<dbReference type="RefSeq" id="XP_066652470.1">
    <property type="nucleotide sequence ID" value="XM_066803904.1"/>
</dbReference>
<comment type="caution">
    <text evidence="2">The sequence shown here is derived from an EMBL/GenBank/DDBJ whole genome shotgun (WGS) entry which is preliminary data.</text>
</comment>
<reference evidence="2 3" key="1">
    <citation type="submission" date="2024-04" db="EMBL/GenBank/DDBJ databases">
        <title>Phyllosticta paracitricarpa is synonymous to the EU quarantine fungus P. citricarpa based on phylogenomic analyses.</title>
        <authorList>
            <consortium name="Lawrence Berkeley National Laboratory"/>
            <person name="Van ingen-buijs V.A."/>
            <person name="Van westerhoven A.C."/>
            <person name="Haridas S."/>
            <person name="Skiadas P."/>
            <person name="Martin F."/>
            <person name="Groenewald J.Z."/>
            <person name="Crous P.W."/>
            <person name="Seidl M.F."/>
        </authorList>
    </citation>
    <scope>NUCLEOTIDE SEQUENCE [LARGE SCALE GENOMIC DNA]</scope>
    <source>
        <strain evidence="2 3">CPC 17464</strain>
    </source>
</reference>
<protein>
    <submittedName>
        <fullName evidence="2">Uncharacterized protein</fullName>
    </submittedName>
</protein>
<dbReference type="GeneID" id="92036810"/>
<keyword evidence="3" id="KW-1185">Reference proteome</keyword>